<proteinExistence type="predicted"/>
<dbReference type="EMBL" id="FOTS01000029">
    <property type="protein sequence ID" value="SFL97929.1"/>
    <property type="molecule type" value="Genomic_DNA"/>
</dbReference>
<evidence type="ECO:0000313" key="3">
    <source>
        <dbReference type="Proteomes" id="UP000199520"/>
    </source>
</evidence>
<dbReference type="OrthoDB" id="9776919at2"/>
<keyword evidence="3" id="KW-1185">Reference proteome</keyword>
<dbReference type="PANTHER" id="PTHR43169">
    <property type="entry name" value="EXSB FAMILY PROTEIN"/>
    <property type="match status" value="1"/>
</dbReference>
<reference evidence="3" key="1">
    <citation type="submission" date="2016-10" db="EMBL/GenBank/DDBJ databases">
        <authorList>
            <person name="Varghese N."/>
            <person name="Submissions S."/>
        </authorList>
    </citation>
    <scope>NUCLEOTIDE SEQUENCE [LARGE SCALE GENOMIC DNA]</scope>
    <source>
        <strain evidence="3">DSM 13327</strain>
    </source>
</reference>
<dbReference type="Pfam" id="PF06508">
    <property type="entry name" value="QueC"/>
    <property type="match status" value="1"/>
</dbReference>
<evidence type="ECO:0000256" key="1">
    <source>
        <dbReference type="PIRSR" id="PIRSR006661-1"/>
    </source>
</evidence>
<dbReference type="PANTHER" id="PTHR43169:SF2">
    <property type="entry name" value="NAD_GMP SYNTHASE DOMAIN-CONTAINING PROTEIN"/>
    <property type="match status" value="1"/>
</dbReference>
<dbReference type="InterPro" id="IPR014729">
    <property type="entry name" value="Rossmann-like_a/b/a_fold"/>
</dbReference>
<dbReference type="STRING" id="1123291.SAMN04490355_102953"/>
<organism evidence="2 3">
    <name type="scientific">Pelosinus propionicus DSM 13327</name>
    <dbReference type="NCBI Taxonomy" id="1123291"/>
    <lineage>
        <taxon>Bacteria</taxon>
        <taxon>Bacillati</taxon>
        <taxon>Bacillota</taxon>
        <taxon>Negativicutes</taxon>
        <taxon>Selenomonadales</taxon>
        <taxon>Sporomusaceae</taxon>
        <taxon>Pelosinus</taxon>
    </lineage>
</organism>
<dbReference type="Proteomes" id="UP000199520">
    <property type="component" value="Unassembled WGS sequence"/>
</dbReference>
<dbReference type="AlphaFoldDB" id="A0A1I4M422"/>
<dbReference type="GO" id="GO:0016783">
    <property type="term" value="F:sulfurtransferase activity"/>
    <property type="evidence" value="ECO:0007669"/>
    <property type="project" value="InterPro"/>
</dbReference>
<dbReference type="CDD" id="cd01990">
    <property type="entry name" value="LarE-like"/>
    <property type="match status" value="1"/>
</dbReference>
<protein>
    <submittedName>
        <fullName evidence="2">Uncharacterized protein</fullName>
    </submittedName>
</protein>
<gene>
    <name evidence="2" type="ORF">SAMN04490355_102953</name>
</gene>
<feature type="active site" description="Nucleophile and sulfur donor" evidence="1">
    <location>
        <position position="173"/>
    </location>
</feature>
<dbReference type="InterPro" id="IPR052188">
    <property type="entry name" value="Ni-pincer_cofactor_biosynth"/>
</dbReference>
<dbReference type="InterPro" id="IPR005232">
    <property type="entry name" value="LarE"/>
</dbReference>
<sequence length="272" mass="30967">MINNDKYLELLTYLTKMEKAVLAFSGGVDSTFLLMAAKEALGNKLKAVTMQTPYIPKWEINEAKELARKLGVCHEVIAAPIIAEIKNNPQNRCYFCKKAIFRMITKIAADEGYPYIIEGTNFDDLGDYRPGLQALSELAVKSPLLDCKLTKDEIRNLSHELGLSTWNKPPYACLLTRIPYGSELKPEDFEKIEQAEIYLMKLAFRGARVRCHNNLARIEINRQDRNKLFDEKRLDEIAGALKEIGFDYVTLDLEGYRMGSFNETIRGTKNGQ</sequence>
<dbReference type="PIRSF" id="PIRSF006661">
    <property type="entry name" value="PP-lp_UCP006661"/>
    <property type="match status" value="1"/>
</dbReference>
<dbReference type="RefSeq" id="WP_090939202.1">
    <property type="nucleotide sequence ID" value="NZ_FOTS01000029.1"/>
</dbReference>
<evidence type="ECO:0000313" key="2">
    <source>
        <dbReference type="EMBL" id="SFL97929.1"/>
    </source>
</evidence>
<accession>A0A1I4M422</accession>
<name>A0A1I4M422_9FIRM</name>
<dbReference type="InterPro" id="IPR018317">
    <property type="entry name" value="QueC"/>
</dbReference>
<dbReference type="NCBIfam" id="TIGR00268">
    <property type="entry name" value="ATP-dependent sacrificial sulfur transferase LarE"/>
    <property type="match status" value="1"/>
</dbReference>
<dbReference type="SUPFAM" id="SSF52402">
    <property type="entry name" value="Adenine nucleotide alpha hydrolases-like"/>
    <property type="match status" value="1"/>
</dbReference>
<dbReference type="Gene3D" id="3.40.50.620">
    <property type="entry name" value="HUPs"/>
    <property type="match status" value="1"/>
</dbReference>